<dbReference type="AlphaFoldDB" id="A0A4R1YGX3"/>
<proteinExistence type="predicted"/>
<dbReference type="RefSeq" id="WP_132696954.1">
    <property type="nucleotide sequence ID" value="NZ_SLVM01000039.1"/>
</dbReference>
<comment type="subcellular location">
    <subcellularLocation>
        <location evidence="1">Membrane</location>
        <topology evidence="1">Multi-pass membrane protein</topology>
    </subcellularLocation>
</comment>
<keyword evidence="2 5" id="KW-0812">Transmembrane</keyword>
<feature type="transmembrane region" description="Helical" evidence="5">
    <location>
        <begin position="104"/>
        <end position="124"/>
    </location>
</feature>
<protein>
    <submittedName>
        <fullName evidence="7">Yip1-like protein</fullName>
    </submittedName>
</protein>
<dbReference type="Proteomes" id="UP000295277">
    <property type="component" value="Unassembled WGS sequence"/>
</dbReference>
<evidence type="ECO:0000256" key="2">
    <source>
        <dbReference type="ARBA" id="ARBA00022692"/>
    </source>
</evidence>
<keyword evidence="4 5" id="KW-0472">Membrane</keyword>
<name>A0A4R1YGX3_9RHOB</name>
<dbReference type="InterPro" id="IPR006977">
    <property type="entry name" value="Yip1_dom"/>
</dbReference>
<evidence type="ECO:0000256" key="5">
    <source>
        <dbReference type="SAM" id="Phobius"/>
    </source>
</evidence>
<reference evidence="7 8" key="1">
    <citation type="submission" date="2019-03" db="EMBL/GenBank/DDBJ databases">
        <title>Genomic Encyclopedia of Type Strains, Phase IV (KMG-IV): sequencing the most valuable type-strain genomes for metagenomic binning, comparative biology and taxonomic classification.</title>
        <authorList>
            <person name="Goeker M."/>
        </authorList>
    </citation>
    <scope>NUCLEOTIDE SEQUENCE [LARGE SCALE GENOMIC DNA]</scope>
    <source>
        <strain evidence="7 8">DSM 21153</strain>
    </source>
</reference>
<evidence type="ECO:0000313" key="7">
    <source>
        <dbReference type="EMBL" id="TCM75415.1"/>
    </source>
</evidence>
<organism evidence="7 8">
    <name type="scientific">Rhodovulum steppense</name>
    <dbReference type="NCBI Taxonomy" id="540251"/>
    <lineage>
        <taxon>Bacteria</taxon>
        <taxon>Pseudomonadati</taxon>
        <taxon>Pseudomonadota</taxon>
        <taxon>Alphaproteobacteria</taxon>
        <taxon>Rhodobacterales</taxon>
        <taxon>Paracoccaceae</taxon>
        <taxon>Rhodovulum</taxon>
    </lineage>
</organism>
<evidence type="ECO:0000259" key="6">
    <source>
        <dbReference type="Pfam" id="PF04893"/>
    </source>
</evidence>
<dbReference type="OrthoDB" id="7688451at2"/>
<sequence length="200" mass="21095">MSDSPPSLLALARDTVTDPREGARRILALDLPEGVLWQALMAVVAVSVLLTRIGDYMVPTPTDPLLPIFGENPLLIAVVQGGLLVVTVYAVYGIGRFFGGIGSFAGALALTVWLQVIMVLLQVVQTASLLILPPLAGLVGMFGIGLFFYLLSNFVAVLHGFPSAIKTFFMILASMFGIVIGMSILMSLLGITFGGALSDV</sequence>
<feature type="transmembrane region" description="Helical" evidence="5">
    <location>
        <begin position="130"/>
        <end position="156"/>
    </location>
</feature>
<dbReference type="GO" id="GO:0016020">
    <property type="term" value="C:membrane"/>
    <property type="evidence" value="ECO:0007669"/>
    <property type="project" value="UniProtKB-SubCell"/>
</dbReference>
<evidence type="ECO:0000256" key="4">
    <source>
        <dbReference type="ARBA" id="ARBA00023136"/>
    </source>
</evidence>
<accession>A0A4R1YGX3</accession>
<keyword evidence="3 5" id="KW-1133">Transmembrane helix</keyword>
<keyword evidence="8" id="KW-1185">Reference proteome</keyword>
<evidence type="ECO:0000256" key="1">
    <source>
        <dbReference type="ARBA" id="ARBA00004141"/>
    </source>
</evidence>
<feature type="transmembrane region" description="Helical" evidence="5">
    <location>
        <begin position="34"/>
        <end position="54"/>
    </location>
</feature>
<feature type="transmembrane region" description="Helical" evidence="5">
    <location>
        <begin position="168"/>
        <end position="197"/>
    </location>
</feature>
<gene>
    <name evidence="7" type="ORF">EV216_1393</name>
</gene>
<feature type="transmembrane region" description="Helical" evidence="5">
    <location>
        <begin position="74"/>
        <end position="92"/>
    </location>
</feature>
<evidence type="ECO:0000256" key="3">
    <source>
        <dbReference type="ARBA" id="ARBA00022989"/>
    </source>
</evidence>
<feature type="domain" description="Yip1" evidence="6">
    <location>
        <begin position="14"/>
        <end position="181"/>
    </location>
</feature>
<evidence type="ECO:0000313" key="8">
    <source>
        <dbReference type="Proteomes" id="UP000295277"/>
    </source>
</evidence>
<dbReference type="Pfam" id="PF04893">
    <property type="entry name" value="Yip1"/>
    <property type="match status" value="1"/>
</dbReference>
<comment type="caution">
    <text evidence="7">The sequence shown here is derived from an EMBL/GenBank/DDBJ whole genome shotgun (WGS) entry which is preliminary data.</text>
</comment>
<dbReference type="EMBL" id="SLVM01000039">
    <property type="protein sequence ID" value="TCM75415.1"/>
    <property type="molecule type" value="Genomic_DNA"/>
</dbReference>